<name>A0A382GF54_9ZZZZ</name>
<dbReference type="AlphaFoldDB" id="A0A382GF54"/>
<feature type="non-terminal residue" evidence="2">
    <location>
        <position position="1"/>
    </location>
</feature>
<dbReference type="EMBL" id="UINC01054990">
    <property type="protein sequence ID" value="SVB73365.1"/>
    <property type="molecule type" value="Genomic_DNA"/>
</dbReference>
<dbReference type="InterPro" id="IPR058637">
    <property type="entry name" value="YknX-like_C"/>
</dbReference>
<dbReference type="GO" id="GO:0005886">
    <property type="term" value="C:plasma membrane"/>
    <property type="evidence" value="ECO:0007669"/>
    <property type="project" value="TreeGrafter"/>
</dbReference>
<evidence type="ECO:0000313" key="2">
    <source>
        <dbReference type="EMBL" id="SVB73365.1"/>
    </source>
</evidence>
<protein>
    <recommendedName>
        <fullName evidence="1">YknX-like C-terminal permuted SH3-like domain-containing protein</fullName>
    </recommendedName>
</protein>
<gene>
    <name evidence="2" type="ORF">METZ01_LOCUS226219</name>
</gene>
<evidence type="ECO:0000259" key="1">
    <source>
        <dbReference type="Pfam" id="PF25989"/>
    </source>
</evidence>
<feature type="domain" description="YknX-like C-terminal permuted SH3-like" evidence="1">
    <location>
        <begin position="5"/>
        <end position="70"/>
    </location>
</feature>
<dbReference type="PANTHER" id="PTHR30158">
    <property type="entry name" value="ACRA/E-RELATED COMPONENT OF DRUG EFFLUX TRANSPORTER"/>
    <property type="match status" value="1"/>
</dbReference>
<dbReference type="Gene3D" id="2.40.420.20">
    <property type="match status" value="1"/>
</dbReference>
<organism evidence="2">
    <name type="scientific">marine metagenome</name>
    <dbReference type="NCBI Taxonomy" id="408172"/>
    <lineage>
        <taxon>unclassified sequences</taxon>
        <taxon>metagenomes</taxon>
        <taxon>ecological metagenomes</taxon>
    </lineage>
</organism>
<dbReference type="Pfam" id="PF25989">
    <property type="entry name" value="YknX_C"/>
    <property type="match status" value="1"/>
</dbReference>
<sequence length="81" mass="8425">ADAVLIPEQAVVSDGTSSFVYVVVDGEAIRRPIVVGERMPGEVEIMEGVASGEAVIIGGVQKVRDGAKVKPRQMEQASSTG</sequence>
<proteinExistence type="predicted"/>
<dbReference type="GO" id="GO:0046677">
    <property type="term" value="P:response to antibiotic"/>
    <property type="evidence" value="ECO:0007669"/>
    <property type="project" value="TreeGrafter"/>
</dbReference>
<reference evidence="2" key="1">
    <citation type="submission" date="2018-05" db="EMBL/GenBank/DDBJ databases">
        <authorList>
            <person name="Lanie J.A."/>
            <person name="Ng W.-L."/>
            <person name="Kazmierczak K.M."/>
            <person name="Andrzejewski T.M."/>
            <person name="Davidsen T.M."/>
            <person name="Wayne K.J."/>
            <person name="Tettelin H."/>
            <person name="Glass J.I."/>
            <person name="Rusch D."/>
            <person name="Podicherti R."/>
            <person name="Tsui H.-C.T."/>
            <person name="Winkler M.E."/>
        </authorList>
    </citation>
    <scope>NUCLEOTIDE SEQUENCE</scope>
</reference>
<accession>A0A382GF54</accession>